<dbReference type="GO" id="GO:0008757">
    <property type="term" value="F:S-adenosylmethionine-dependent methyltransferase activity"/>
    <property type="evidence" value="ECO:0007669"/>
    <property type="project" value="InterPro"/>
</dbReference>
<dbReference type="SUPFAM" id="SSF53335">
    <property type="entry name" value="S-adenosyl-L-methionine-dependent methyltransferases"/>
    <property type="match status" value="1"/>
</dbReference>
<proteinExistence type="predicted"/>
<dbReference type="Pfam" id="PF08241">
    <property type="entry name" value="Methyltransf_11"/>
    <property type="match status" value="1"/>
</dbReference>
<feature type="domain" description="Methyltransferase type 11" evidence="1">
    <location>
        <begin position="58"/>
        <end position="146"/>
    </location>
</feature>
<protein>
    <submittedName>
        <fullName evidence="2">Methyltransferase type 11</fullName>
    </submittedName>
</protein>
<dbReference type="Proteomes" id="UP000006898">
    <property type="component" value="Chromosome"/>
</dbReference>
<dbReference type="KEGG" id="mox:DAMO_1940"/>
<name>D5MGV9_METO1</name>
<dbReference type="GO" id="GO:0032259">
    <property type="term" value="P:methylation"/>
    <property type="evidence" value="ECO:0007669"/>
    <property type="project" value="UniProtKB-KW"/>
</dbReference>
<dbReference type="EMBL" id="FP565575">
    <property type="protein sequence ID" value="CBE68990.1"/>
    <property type="molecule type" value="Genomic_DNA"/>
</dbReference>
<accession>D5MGV9</accession>
<dbReference type="CDD" id="cd02440">
    <property type="entry name" value="AdoMet_MTases"/>
    <property type="match status" value="1"/>
</dbReference>
<keyword evidence="2" id="KW-0489">Methyltransferase</keyword>
<evidence type="ECO:0000313" key="3">
    <source>
        <dbReference type="Proteomes" id="UP000006898"/>
    </source>
</evidence>
<keyword evidence="2" id="KW-0808">Transferase</keyword>
<dbReference type="PANTHER" id="PTHR43591">
    <property type="entry name" value="METHYLTRANSFERASE"/>
    <property type="match status" value="1"/>
</dbReference>
<gene>
    <name evidence="2" type="ORF">DAMO_1940</name>
</gene>
<sequence>MACVGNDLTRRPPHPFDDPAVSETYESWYTGTGVHAEELERRLLERLLARYTCVRRVLDIGCGTGHWTRWLDNAGPAVYGVDLSRAMLREAQRMGTRRCLQADAQALPFPDKTFDLAMMVTTLEFVANPLRALEEAIRVTRKGVILGVLNRLSLLAARRRFFGESLWTTARCFSVRELERLARRAGGRRVRATAWRTTLWPIEAVPDLPLPWGGFIGMAVSLDGSQEEEGIA</sequence>
<dbReference type="InterPro" id="IPR013216">
    <property type="entry name" value="Methyltransf_11"/>
</dbReference>
<dbReference type="eggNOG" id="COG2226">
    <property type="taxonomic scope" value="Bacteria"/>
</dbReference>
<evidence type="ECO:0000313" key="2">
    <source>
        <dbReference type="EMBL" id="CBE68990.1"/>
    </source>
</evidence>
<reference evidence="2 3" key="1">
    <citation type="journal article" date="2010" name="Nature">
        <title>Nitrite-driven anaerobic methane oxidation by oxygenic bacteria.</title>
        <authorList>
            <person name="Ettwig K.F."/>
            <person name="Butler M.K."/>
            <person name="Le Paslier D."/>
            <person name="Pelletier E."/>
            <person name="Mangenot S."/>
            <person name="Kuypers M.M.M."/>
            <person name="Schreiber F."/>
            <person name="Dutilh B.E."/>
            <person name="Zedelius J."/>
            <person name="de Beer D."/>
            <person name="Gloerich J."/>
            <person name="Wessels H.J.C.T."/>
            <person name="van Allen T."/>
            <person name="Luesken F."/>
            <person name="Wu M."/>
            <person name="van de Pas-Schoonen K.T."/>
            <person name="Op den Camp H.J.M."/>
            <person name="Janssen-Megens E.M."/>
            <person name="Francoijs K-J."/>
            <person name="Stunnenberg H."/>
            <person name="Weissenbach J."/>
            <person name="Jetten M.S.M."/>
            <person name="Strous M."/>
        </authorList>
    </citation>
    <scope>NUCLEOTIDE SEQUENCE [LARGE SCALE GENOMIC DNA]</scope>
</reference>
<evidence type="ECO:0000259" key="1">
    <source>
        <dbReference type="Pfam" id="PF08241"/>
    </source>
</evidence>
<organism evidence="2 3">
    <name type="scientific">Methylomirabilis oxygeniifera</name>
    <dbReference type="NCBI Taxonomy" id="671143"/>
    <lineage>
        <taxon>Bacteria</taxon>
        <taxon>Candidatus Methylomirabilota</taxon>
        <taxon>Candidatus Methylomirabilia</taxon>
        <taxon>Candidatus Methylomirabilales</taxon>
        <taxon>Candidatus Methylomirabilaceae</taxon>
        <taxon>Candidatus Methylomirabilis</taxon>
    </lineage>
</organism>
<dbReference type="STRING" id="671143.DAMO_1940"/>
<dbReference type="AlphaFoldDB" id="D5MGV9"/>
<dbReference type="HOGENOM" id="CLU_037990_14_0_0"/>
<dbReference type="InterPro" id="IPR029063">
    <property type="entry name" value="SAM-dependent_MTases_sf"/>
</dbReference>
<dbReference type="Gene3D" id="3.40.50.150">
    <property type="entry name" value="Vaccinia Virus protein VP39"/>
    <property type="match status" value="1"/>
</dbReference>
<dbReference type="PANTHER" id="PTHR43591:SF110">
    <property type="entry name" value="RHODANESE DOMAIN-CONTAINING PROTEIN"/>
    <property type="match status" value="1"/>
</dbReference>